<dbReference type="PANTHER" id="PTHR43406:SF1">
    <property type="entry name" value="TRYPTOPHAN SYNTHASE ALPHA CHAIN, CHLOROPLASTIC"/>
    <property type="match status" value="1"/>
</dbReference>
<evidence type="ECO:0000256" key="8">
    <source>
        <dbReference type="ARBA" id="ARBA00049047"/>
    </source>
</evidence>
<dbReference type="Proteomes" id="UP001500994">
    <property type="component" value="Unassembled WGS sequence"/>
</dbReference>
<evidence type="ECO:0000256" key="6">
    <source>
        <dbReference type="ARBA" id="ARBA00023141"/>
    </source>
</evidence>
<dbReference type="EMBL" id="BAAARK010000006">
    <property type="protein sequence ID" value="GAA2657724.1"/>
    <property type="molecule type" value="Genomic_DNA"/>
</dbReference>
<keyword evidence="4" id="KW-0028">Amino-acid biosynthesis</keyword>
<proteinExistence type="predicted"/>
<dbReference type="PANTHER" id="PTHR43406">
    <property type="entry name" value="TRYPTOPHAN SYNTHASE, ALPHA CHAIN"/>
    <property type="match status" value="1"/>
</dbReference>
<dbReference type="InterPro" id="IPR011060">
    <property type="entry name" value="RibuloseP-bd_barrel"/>
</dbReference>
<comment type="catalytic activity">
    <reaction evidence="8">
        <text>(1S,2R)-1-C-(indol-3-yl)glycerol 3-phosphate + L-serine = D-glyceraldehyde 3-phosphate + L-tryptophan + H2O</text>
        <dbReference type="Rhea" id="RHEA:10532"/>
        <dbReference type="ChEBI" id="CHEBI:15377"/>
        <dbReference type="ChEBI" id="CHEBI:33384"/>
        <dbReference type="ChEBI" id="CHEBI:57912"/>
        <dbReference type="ChEBI" id="CHEBI:58866"/>
        <dbReference type="ChEBI" id="CHEBI:59776"/>
        <dbReference type="EC" id="4.2.1.20"/>
    </reaction>
</comment>
<name>A0ABP6E3R3_9ACTN</name>
<evidence type="ECO:0000313" key="10">
    <source>
        <dbReference type="Proteomes" id="UP001500994"/>
    </source>
</evidence>
<comment type="pathway">
    <text evidence="1">Amino-acid biosynthesis; L-tryptophan biosynthesis; L-tryptophan from chorismate: step 5/5.</text>
</comment>
<comment type="subunit">
    <text evidence="2">Tetramer of two alpha and two beta chains.</text>
</comment>
<keyword evidence="10" id="KW-1185">Reference proteome</keyword>
<comment type="caution">
    <text evidence="9">The sequence shown here is derived from an EMBL/GenBank/DDBJ whole genome shotgun (WGS) entry which is preliminary data.</text>
</comment>
<gene>
    <name evidence="9" type="ORF">GCM10009864_25300</name>
</gene>
<evidence type="ECO:0000256" key="5">
    <source>
        <dbReference type="ARBA" id="ARBA00022822"/>
    </source>
</evidence>
<dbReference type="InterPro" id="IPR013785">
    <property type="entry name" value="Aldolase_TIM"/>
</dbReference>
<accession>A0ABP6E3R3</accession>
<keyword evidence="6" id="KW-0057">Aromatic amino acid biosynthesis</keyword>
<dbReference type="InterPro" id="IPR002028">
    <property type="entry name" value="Trp_synthase_suA"/>
</dbReference>
<dbReference type="SUPFAM" id="SSF51366">
    <property type="entry name" value="Ribulose-phoshate binding barrel"/>
    <property type="match status" value="1"/>
</dbReference>
<protein>
    <recommendedName>
        <fullName evidence="3">tryptophan synthase</fullName>
        <ecNumber evidence="3">4.2.1.20</ecNumber>
    </recommendedName>
</protein>
<evidence type="ECO:0000256" key="3">
    <source>
        <dbReference type="ARBA" id="ARBA00012043"/>
    </source>
</evidence>
<dbReference type="Gene3D" id="3.20.20.70">
    <property type="entry name" value="Aldolase class I"/>
    <property type="match status" value="1"/>
</dbReference>
<keyword evidence="5" id="KW-0822">Tryptophan biosynthesis</keyword>
<dbReference type="EC" id="4.2.1.20" evidence="3"/>
<evidence type="ECO:0000256" key="2">
    <source>
        <dbReference type="ARBA" id="ARBA00011270"/>
    </source>
</evidence>
<reference evidence="10" key="1">
    <citation type="journal article" date="2019" name="Int. J. Syst. Evol. Microbiol.">
        <title>The Global Catalogue of Microorganisms (GCM) 10K type strain sequencing project: providing services to taxonomists for standard genome sequencing and annotation.</title>
        <authorList>
            <consortium name="The Broad Institute Genomics Platform"/>
            <consortium name="The Broad Institute Genome Sequencing Center for Infectious Disease"/>
            <person name="Wu L."/>
            <person name="Ma J."/>
        </authorList>
    </citation>
    <scope>NUCLEOTIDE SEQUENCE [LARGE SCALE GENOMIC DNA]</scope>
    <source>
        <strain evidence="10">JCM 16374</strain>
    </source>
</reference>
<evidence type="ECO:0000256" key="1">
    <source>
        <dbReference type="ARBA" id="ARBA00004733"/>
    </source>
</evidence>
<evidence type="ECO:0000313" key="9">
    <source>
        <dbReference type="EMBL" id="GAA2657724.1"/>
    </source>
</evidence>
<keyword evidence="7" id="KW-0456">Lyase</keyword>
<evidence type="ECO:0000256" key="4">
    <source>
        <dbReference type="ARBA" id="ARBA00022605"/>
    </source>
</evidence>
<organism evidence="9 10">
    <name type="scientific">Streptomyces lunalinharesii</name>
    <dbReference type="NCBI Taxonomy" id="333384"/>
    <lineage>
        <taxon>Bacteria</taxon>
        <taxon>Bacillati</taxon>
        <taxon>Actinomycetota</taxon>
        <taxon>Actinomycetes</taxon>
        <taxon>Kitasatosporales</taxon>
        <taxon>Streptomycetaceae</taxon>
        <taxon>Streptomyces</taxon>
    </lineage>
</organism>
<evidence type="ECO:0000256" key="7">
    <source>
        <dbReference type="ARBA" id="ARBA00023239"/>
    </source>
</evidence>
<dbReference type="Pfam" id="PF00290">
    <property type="entry name" value="Trp_syntA"/>
    <property type="match status" value="1"/>
</dbReference>
<sequence length="141" mass="14468">MVPDLPFDQSAAWQQVTGSVGLLAPALVPRQVSRERLGEVAAAASGWLYAPASTGPTGYHGPLDTPALAQEVERLRAGSTLPIVSVIGVSTPAKAALVAPLVDAVIIGTPIVHALANAPHNAPRLVAEFDDALAARQVNRG</sequence>